<feature type="coiled-coil region" evidence="1">
    <location>
        <begin position="54"/>
        <end position="107"/>
    </location>
</feature>
<dbReference type="Proteomes" id="UP000218890">
    <property type="component" value="Chromosome"/>
</dbReference>
<keyword evidence="2" id="KW-0472">Membrane</keyword>
<proteinExistence type="predicted"/>
<evidence type="ECO:0000256" key="2">
    <source>
        <dbReference type="SAM" id="Phobius"/>
    </source>
</evidence>
<feature type="transmembrane region" description="Helical" evidence="2">
    <location>
        <begin position="28"/>
        <end position="45"/>
    </location>
</feature>
<dbReference type="GO" id="GO:0015627">
    <property type="term" value="C:type II protein secretion system complex"/>
    <property type="evidence" value="ECO:0007669"/>
    <property type="project" value="InterPro"/>
</dbReference>
<dbReference type="EMBL" id="AP017372">
    <property type="protein sequence ID" value="BAU57368.1"/>
    <property type="molecule type" value="Genomic_DNA"/>
</dbReference>
<sequence length="225" mass="25951">MAAPRTKIKTLLQPVVDAIEQRTTRERVLLLGAAIALVGALWYYGSYQPTQQRINTAQTQLTEVKSQVEELRSEKQSLEEDPIEDPDDQLRAEIAELEDELEELHDSAAADIPSFIQPQMMRRVLEEILAERSGADLVSLQRMPPELAIKPDEENDSATPEVFRHRIELVIEADFMSTIDYLEELEDLPWQFAWEMIDYQVIDHPRARVKLRLHTLSGHRQWLGL</sequence>
<keyword evidence="4" id="KW-1185">Reference proteome</keyword>
<dbReference type="RefSeq" id="WP_096408317.1">
    <property type="nucleotide sequence ID" value="NZ_AP017372.2"/>
</dbReference>
<name>A0A110B589_HALHR</name>
<dbReference type="GO" id="GO:0015628">
    <property type="term" value="P:protein secretion by the type II secretion system"/>
    <property type="evidence" value="ECO:0007669"/>
    <property type="project" value="InterPro"/>
</dbReference>
<gene>
    <name evidence="3" type="ORF">HH1059_06830</name>
</gene>
<dbReference type="KEGG" id="hhk:HH1059_06830"/>
<keyword evidence="1" id="KW-0175">Coiled coil</keyword>
<evidence type="ECO:0000313" key="4">
    <source>
        <dbReference type="Proteomes" id="UP000218890"/>
    </source>
</evidence>
<protein>
    <submittedName>
        <fullName evidence="3">MSHA biogenesis protein MshJ</fullName>
    </submittedName>
</protein>
<evidence type="ECO:0000313" key="3">
    <source>
        <dbReference type="EMBL" id="BAU57368.1"/>
    </source>
</evidence>
<reference evidence="3" key="1">
    <citation type="submission" date="2016-02" db="EMBL/GenBank/DDBJ databases">
        <title>Halorhodospira halochloris DSM-1059 complete genome, version 2.</title>
        <authorList>
            <person name="Tsukatani Y."/>
        </authorList>
    </citation>
    <scope>NUCLEOTIDE SEQUENCE</scope>
    <source>
        <strain evidence="3">DSM 1059</strain>
    </source>
</reference>
<evidence type="ECO:0000256" key="1">
    <source>
        <dbReference type="SAM" id="Coils"/>
    </source>
</evidence>
<keyword evidence="2" id="KW-1133">Transmembrane helix</keyword>
<accession>A0A110B589</accession>
<keyword evidence="2" id="KW-0812">Transmembrane</keyword>
<dbReference type="InterPro" id="IPR007690">
    <property type="entry name" value="T2SS_GspM"/>
</dbReference>
<organism evidence="3 4">
    <name type="scientific">Halorhodospira halochloris</name>
    <name type="common">Ectothiorhodospira halochloris</name>
    <dbReference type="NCBI Taxonomy" id="1052"/>
    <lineage>
        <taxon>Bacteria</taxon>
        <taxon>Pseudomonadati</taxon>
        <taxon>Pseudomonadota</taxon>
        <taxon>Gammaproteobacteria</taxon>
        <taxon>Chromatiales</taxon>
        <taxon>Ectothiorhodospiraceae</taxon>
        <taxon>Halorhodospira</taxon>
    </lineage>
</organism>
<dbReference type="AlphaFoldDB" id="A0A110B589"/>
<dbReference type="OrthoDB" id="9151209at2"/>
<dbReference type="Pfam" id="PF04612">
    <property type="entry name" value="T2SSM"/>
    <property type="match status" value="1"/>
</dbReference>